<organism evidence="2 3">
    <name type="scientific">Micromonospora lupini str. Lupac 08</name>
    <dbReference type="NCBI Taxonomy" id="1150864"/>
    <lineage>
        <taxon>Bacteria</taxon>
        <taxon>Bacillati</taxon>
        <taxon>Actinomycetota</taxon>
        <taxon>Actinomycetes</taxon>
        <taxon>Micromonosporales</taxon>
        <taxon>Micromonosporaceae</taxon>
        <taxon>Micromonospora</taxon>
    </lineage>
</organism>
<evidence type="ECO:0000313" key="3">
    <source>
        <dbReference type="Proteomes" id="UP000003448"/>
    </source>
</evidence>
<dbReference type="OrthoDB" id="3297319at2"/>
<keyword evidence="1" id="KW-0812">Transmembrane</keyword>
<keyword evidence="1" id="KW-0472">Membrane</keyword>
<feature type="transmembrane region" description="Helical" evidence="1">
    <location>
        <begin position="33"/>
        <end position="49"/>
    </location>
</feature>
<dbReference type="AlphaFoldDB" id="I0KZM3"/>
<evidence type="ECO:0000313" key="2">
    <source>
        <dbReference type="EMBL" id="CCH17020.1"/>
    </source>
</evidence>
<comment type="caution">
    <text evidence="2">The sequence shown here is derived from an EMBL/GenBank/DDBJ whole genome shotgun (WGS) entry which is preliminary data.</text>
</comment>
<keyword evidence="1" id="KW-1133">Transmembrane helix</keyword>
<dbReference type="EMBL" id="CAIE01000017">
    <property type="protein sequence ID" value="CCH17020.1"/>
    <property type="molecule type" value="Genomic_DNA"/>
</dbReference>
<sequence length="151" mass="16392">MSTTPTPEEAREALQDVDRRRGQTAAAAGRSRWTWLAAGVFVAAYGVLADRYPDFLRTYGITIVVFLLLLSMAGNTRWGATVLRRPVRPLLSPAPTALMLSALVLALLIGGTALATALDVPHVWLWSGLFIGVLLAAAGPWWQRRVLTRVA</sequence>
<dbReference type="STRING" id="1150864.MILUP08_41939"/>
<proteinExistence type="predicted"/>
<evidence type="ECO:0000256" key="1">
    <source>
        <dbReference type="SAM" id="Phobius"/>
    </source>
</evidence>
<feature type="transmembrane region" description="Helical" evidence="1">
    <location>
        <begin position="123"/>
        <end position="142"/>
    </location>
</feature>
<accession>I0KZM3</accession>
<feature type="transmembrane region" description="Helical" evidence="1">
    <location>
        <begin position="97"/>
        <end position="117"/>
    </location>
</feature>
<keyword evidence="3" id="KW-1185">Reference proteome</keyword>
<protein>
    <submittedName>
        <fullName evidence="2">Uncharacterized protein</fullName>
    </submittedName>
</protein>
<gene>
    <name evidence="2" type="ORF">MILUP08_41939</name>
</gene>
<feature type="transmembrane region" description="Helical" evidence="1">
    <location>
        <begin position="55"/>
        <end position="76"/>
    </location>
</feature>
<dbReference type="eggNOG" id="ENOG5031Y8W">
    <property type="taxonomic scope" value="Bacteria"/>
</dbReference>
<name>I0KZM3_9ACTN</name>
<dbReference type="Proteomes" id="UP000003448">
    <property type="component" value="Unassembled WGS sequence"/>
</dbReference>
<dbReference type="RefSeq" id="WP_007457375.1">
    <property type="nucleotide sequence ID" value="NZ_HF570108.1"/>
</dbReference>
<reference evidence="3" key="1">
    <citation type="journal article" date="2012" name="J. Bacteriol.">
        <title>Genome Sequence of Micromonospora lupini Lupac 08, Isolated from Root Nodules of Lupinus angustifolius.</title>
        <authorList>
            <person name="Alonso-Vega P."/>
            <person name="Normand P."/>
            <person name="Bacigalupe R."/>
            <person name="Pujic P."/>
            <person name="Lajus A."/>
            <person name="Vallenet D."/>
            <person name="Carro L."/>
            <person name="Coll P."/>
            <person name="Trujillo M.E."/>
        </authorList>
    </citation>
    <scope>NUCLEOTIDE SEQUENCE [LARGE SCALE GENOMIC DNA]</scope>
    <source>
        <strain evidence="3">Lupac 08</strain>
    </source>
</reference>